<proteinExistence type="predicted"/>
<sequence>MSYLLLSSPVLSSPTSTIRADLISCTPSRPVLSCLIPSISTSFSPFHTSSTHIIAFPVSSQHPYLSGSSVNPLTEHFNDISQSTQPAPNHREPFSVGRAPCIVHKQLSPYDASLDHQLVRAHPLVDAQTDLTLCHNSGASACLPADGHRPSSASSPPKMREPRRPTFGSGLRPSSALSDTLVNNADLGCRVKATDTTRYGRYSANGYDSEEMVRLRCSVDARNSQAPDRPKLNSLSRTALLARWKGLACSAAEESFSYASKNENANDLAVCGGTNSLDESQKLECDRLETSDLRGQSNRRVVCRDNRVAKASQWVKLEGEDGGCEDDDDPHSYAAVIDRENQKSRQLLISNSKDADGAGPHPWRPNQTNYSFDVLPSLPHRSKDSGTRGPNKDAPMKERSPVSSTHAKSKQTSEKRSQSHQSLDKMQSGACAITDSDRLNWSLRKEASITHTKSPSSYHKFPQEQIRTFPIVTLHECI</sequence>
<evidence type="ECO:0000313" key="2">
    <source>
        <dbReference type="EMBL" id="VEL13460.1"/>
    </source>
</evidence>
<keyword evidence="3" id="KW-1185">Reference proteome</keyword>
<organism evidence="2 3">
    <name type="scientific">Protopolystoma xenopodis</name>
    <dbReference type="NCBI Taxonomy" id="117903"/>
    <lineage>
        <taxon>Eukaryota</taxon>
        <taxon>Metazoa</taxon>
        <taxon>Spiralia</taxon>
        <taxon>Lophotrochozoa</taxon>
        <taxon>Platyhelminthes</taxon>
        <taxon>Monogenea</taxon>
        <taxon>Polyopisthocotylea</taxon>
        <taxon>Polystomatidea</taxon>
        <taxon>Polystomatidae</taxon>
        <taxon>Protopolystoma</taxon>
    </lineage>
</organism>
<name>A0A3S5A6T5_9PLAT</name>
<evidence type="ECO:0000313" key="3">
    <source>
        <dbReference type="Proteomes" id="UP000784294"/>
    </source>
</evidence>
<dbReference type="AlphaFoldDB" id="A0A3S5A6T5"/>
<reference evidence="2" key="1">
    <citation type="submission" date="2018-11" db="EMBL/GenBank/DDBJ databases">
        <authorList>
            <consortium name="Pathogen Informatics"/>
        </authorList>
    </citation>
    <scope>NUCLEOTIDE SEQUENCE</scope>
</reference>
<comment type="caution">
    <text evidence="2">The sequence shown here is derived from an EMBL/GenBank/DDBJ whole genome shotgun (WGS) entry which is preliminary data.</text>
</comment>
<feature type="compositionally biased region" description="Basic and acidic residues" evidence="1">
    <location>
        <begin position="381"/>
        <end position="400"/>
    </location>
</feature>
<gene>
    <name evidence="2" type="ORF">PXEA_LOCUS6900</name>
</gene>
<dbReference type="Proteomes" id="UP000784294">
    <property type="component" value="Unassembled WGS sequence"/>
</dbReference>
<evidence type="ECO:0000256" key="1">
    <source>
        <dbReference type="SAM" id="MobiDB-lite"/>
    </source>
</evidence>
<feature type="region of interest" description="Disordered" evidence="1">
    <location>
        <begin position="352"/>
        <end position="437"/>
    </location>
</feature>
<protein>
    <submittedName>
        <fullName evidence="2">Uncharacterized protein</fullName>
    </submittedName>
</protein>
<accession>A0A3S5A6T5</accession>
<dbReference type="EMBL" id="CAAALY010017849">
    <property type="protein sequence ID" value="VEL13460.1"/>
    <property type="molecule type" value="Genomic_DNA"/>
</dbReference>
<feature type="region of interest" description="Disordered" evidence="1">
    <location>
        <begin position="144"/>
        <end position="175"/>
    </location>
</feature>